<dbReference type="Proteomes" id="UP000195569">
    <property type="component" value="Unassembled WGS sequence"/>
</dbReference>
<evidence type="ECO:0008006" key="3">
    <source>
        <dbReference type="Google" id="ProtNLM"/>
    </source>
</evidence>
<dbReference type="AlphaFoldDB" id="A0A1N7SR34"/>
<name>A0A1N7SR34_9BURK</name>
<reference evidence="1" key="1">
    <citation type="submission" date="2016-12" db="EMBL/GenBank/DDBJ databases">
        <authorList>
            <person name="Moulin L."/>
        </authorList>
    </citation>
    <scope>NUCLEOTIDE SEQUENCE [LARGE SCALE GENOMIC DNA]</scope>
    <source>
        <strain evidence="1">STM 7183</strain>
    </source>
</reference>
<dbReference type="Pfam" id="PF05988">
    <property type="entry name" value="DUF899"/>
    <property type="match status" value="1"/>
</dbReference>
<sequence length="269" mass="31040">MQSEQAVQPEELMEQHKIVSREEWLAAQRAHLVEEKAFTRARDALAKKRQALPWMKVDKTYTFDTPDGEKTLADLFAGRSQLIVYHFMLGPDWEQGCPGCSFLSDHIDGALVHLAHRDVTYVAISRAPLEKIEAFKERMEWRFPWVSSFSSDFNYDFNVSFTTQQEAEGKVFYNFETQDYACDELPGMSVFYRNDKGEIFRTFASYARGGEPLISTYTLLDYVPKGRDEDENKMMGWMRHHDRYEDGVTGKSLAEGKEADACCHSALHK</sequence>
<dbReference type="InterPro" id="IPR010296">
    <property type="entry name" value="DUF899_thioredox"/>
</dbReference>
<accession>A0A1N7SR34</accession>
<comment type="caution">
    <text evidence="1">The sequence shown here is derived from an EMBL/GenBank/DDBJ whole genome shotgun (WGS) entry which is preliminary data.</text>
</comment>
<gene>
    <name evidence="1" type="ORF">BN2476_730007</name>
</gene>
<organism evidence="1 2">
    <name type="scientific">Paraburkholderia piptadeniae</name>
    <dbReference type="NCBI Taxonomy" id="1701573"/>
    <lineage>
        <taxon>Bacteria</taxon>
        <taxon>Pseudomonadati</taxon>
        <taxon>Pseudomonadota</taxon>
        <taxon>Betaproteobacteria</taxon>
        <taxon>Burkholderiales</taxon>
        <taxon>Burkholderiaceae</taxon>
        <taxon>Paraburkholderia</taxon>
    </lineage>
</organism>
<evidence type="ECO:0000313" key="1">
    <source>
        <dbReference type="EMBL" id="SIT49913.1"/>
    </source>
</evidence>
<dbReference type="SUPFAM" id="SSF52833">
    <property type="entry name" value="Thioredoxin-like"/>
    <property type="match status" value="1"/>
</dbReference>
<dbReference type="EMBL" id="CYGY02000073">
    <property type="protein sequence ID" value="SIT49913.1"/>
    <property type="molecule type" value="Genomic_DNA"/>
</dbReference>
<protein>
    <recommendedName>
        <fullName evidence="3">Thioredoxin</fullName>
    </recommendedName>
</protein>
<evidence type="ECO:0000313" key="2">
    <source>
        <dbReference type="Proteomes" id="UP000195569"/>
    </source>
</evidence>
<dbReference type="InterPro" id="IPR036249">
    <property type="entry name" value="Thioredoxin-like_sf"/>
</dbReference>
<keyword evidence="2" id="KW-1185">Reference proteome</keyword>
<proteinExistence type="predicted"/>
<dbReference type="Gene3D" id="3.40.30.10">
    <property type="entry name" value="Glutaredoxin"/>
    <property type="match status" value="1"/>
</dbReference>